<dbReference type="PANTHER" id="PTHR46517:SF1">
    <property type="entry name" value="FRUCTOSE-2,6-BISPHOSPHATASE TIGAR"/>
    <property type="match status" value="1"/>
</dbReference>
<dbReference type="SUPFAM" id="SSF53254">
    <property type="entry name" value="Phosphoglycerate mutase-like"/>
    <property type="match status" value="1"/>
</dbReference>
<dbReference type="GO" id="GO:0043456">
    <property type="term" value="P:regulation of pentose-phosphate shunt"/>
    <property type="evidence" value="ECO:0007669"/>
    <property type="project" value="TreeGrafter"/>
</dbReference>
<dbReference type="Pfam" id="PF00300">
    <property type="entry name" value="His_Phos_1"/>
    <property type="match status" value="1"/>
</dbReference>
<evidence type="ECO:0000256" key="2">
    <source>
        <dbReference type="NCBIfam" id="TIGR03162"/>
    </source>
</evidence>
<dbReference type="NCBIfam" id="TIGR03162">
    <property type="entry name" value="ribazole_cobC"/>
    <property type="match status" value="1"/>
</dbReference>
<dbReference type="GO" id="GO:0043755">
    <property type="term" value="F:alpha-ribazole phosphatase activity"/>
    <property type="evidence" value="ECO:0007669"/>
    <property type="project" value="UniProtKB-UniRule"/>
</dbReference>
<reference evidence="6" key="1">
    <citation type="submission" date="2016-10" db="EMBL/GenBank/DDBJ databases">
        <authorList>
            <person name="Varghese N."/>
            <person name="Submissions S."/>
        </authorList>
    </citation>
    <scope>NUCLEOTIDE SEQUENCE [LARGE SCALE GENOMIC DNA]</scope>
    <source>
        <strain evidence="6">DSM 17038</strain>
    </source>
</reference>
<dbReference type="GO" id="GO:0009236">
    <property type="term" value="P:cobalamin biosynthetic process"/>
    <property type="evidence" value="ECO:0007669"/>
    <property type="project" value="UniProtKB-UniRule"/>
</dbReference>
<dbReference type="GO" id="GO:0004331">
    <property type="term" value="F:fructose-2,6-bisphosphate 2-phosphatase activity"/>
    <property type="evidence" value="ECO:0007669"/>
    <property type="project" value="TreeGrafter"/>
</dbReference>
<dbReference type="AlphaFoldDB" id="A0A1I2QP79"/>
<dbReference type="SMART" id="SM00855">
    <property type="entry name" value="PGAM"/>
    <property type="match status" value="1"/>
</dbReference>
<dbReference type="STRING" id="341036.SAMN05660649_01336"/>
<dbReference type="InterPro" id="IPR017578">
    <property type="entry name" value="Ribazole_CobC"/>
</dbReference>
<name>A0A1I2QP79_9FIRM</name>
<dbReference type="GO" id="GO:0045820">
    <property type="term" value="P:negative regulation of glycolytic process"/>
    <property type="evidence" value="ECO:0007669"/>
    <property type="project" value="TreeGrafter"/>
</dbReference>
<dbReference type="EC" id="3.1.3.73" evidence="2"/>
<proteinExistence type="predicted"/>
<dbReference type="InterPro" id="IPR051695">
    <property type="entry name" value="Phosphoglycerate_Mutase"/>
</dbReference>
<feature type="active site" description="Proton donor/acceptor" evidence="3">
    <location>
        <position position="81"/>
    </location>
</feature>
<evidence type="ECO:0000313" key="5">
    <source>
        <dbReference type="EMBL" id="SFG30232.1"/>
    </source>
</evidence>
<dbReference type="PANTHER" id="PTHR46517">
    <property type="entry name" value="FRUCTOSE-2,6-BISPHOSPHATASE TIGAR"/>
    <property type="match status" value="1"/>
</dbReference>
<dbReference type="InterPro" id="IPR013078">
    <property type="entry name" value="His_Pase_superF_clade-1"/>
</dbReference>
<feature type="active site" description="Tele-phosphohistidine intermediate" evidence="3">
    <location>
        <position position="8"/>
    </location>
</feature>
<accession>A0A1I2QP79</accession>
<organism evidence="5 6">
    <name type="scientific">Desulfotruncus arcticus DSM 17038</name>
    <dbReference type="NCBI Taxonomy" id="1121424"/>
    <lineage>
        <taxon>Bacteria</taxon>
        <taxon>Bacillati</taxon>
        <taxon>Bacillota</taxon>
        <taxon>Clostridia</taxon>
        <taxon>Eubacteriales</taxon>
        <taxon>Desulfallaceae</taxon>
        <taxon>Desulfotruncus</taxon>
    </lineage>
</organism>
<dbReference type="GO" id="GO:0005829">
    <property type="term" value="C:cytosol"/>
    <property type="evidence" value="ECO:0007669"/>
    <property type="project" value="TreeGrafter"/>
</dbReference>
<protein>
    <recommendedName>
        <fullName evidence="2">Alpha-ribazole phosphatase</fullName>
        <ecNumber evidence="2">3.1.3.73</ecNumber>
    </recommendedName>
</protein>
<dbReference type="Gene3D" id="3.40.50.1240">
    <property type="entry name" value="Phosphoglycerate mutase-like"/>
    <property type="match status" value="1"/>
</dbReference>
<evidence type="ECO:0000256" key="3">
    <source>
        <dbReference type="PIRSR" id="PIRSR613078-1"/>
    </source>
</evidence>
<keyword evidence="1" id="KW-0378">Hydrolase</keyword>
<dbReference type="OrthoDB" id="9781415at2"/>
<sequence>MMIYLVRHGEIDTGKSKRYIGQVDLPLTSTGIEQTMKLRDRLAGVKLAGIYCSDLNRSFITAKIIALAHQISPVASVDLREISLGEWEGRSFEEIRRNFPVEFARRGANLAGYVPTGGESFADFSDRIMAAFNRLVAGTDGDLLFVGHAGVNRAIISHLLGMPLNNIFQICQDYACLNILCRDLCRDKERYRLKLLNSTEHLEF</sequence>
<dbReference type="PIRSF" id="PIRSF000709">
    <property type="entry name" value="6PFK_2-Ptase"/>
    <property type="match status" value="1"/>
</dbReference>
<evidence type="ECO:0000313" key="6">
    <source>
        <dbReference type="Proteomes" id="UP000199337"/>
    </source>
</evidence>
<dbReference type="InterPro" id="IPR029033">
    <property type="entry name" value="His_PPase_superfam"/>
</dbReference>
<feature type="binding site" evidence="4">
    <location>
        <position position="57"/>
    </location>
    <ligand>
        <name>substrate</name>
    </ligand>
</feature>
<evidence type="ECO:0000256" key="4">
    <source>
        <dbReference type="PIRSR" id="PIRSR613078-2"/>
    </source>
</evidence>
<gene>
    <name evidence="5" type="ORF">SAMN05660649_01336</name>
</gene>
<dbReference type="Proteomes" id="UP000199337">
    <property type="component" value="Unassembled WGS sequence"/>
</dbReference>
<evidence type="ECO:0000256" key="1">
    <source>
        <dbReference type="ARBA" id="ARBA00022801"/>
    </source>
</evidence>
<dbReference type="CDD" id="cd07067">
    <property type="entry name" value="HP_PGM_like"/>
    <property type="match status" value="1"/>
</dbReference>
<dbReference type="EMBL" id="FOOX01000003">
    <property type="protein sequence ID" value="SFG30232.1"/>
    <property type="molecule type" value="Genomic_DNA"/>
</dbReference>
<keyword evidence="6" id="KW-1185">Reference proteome</keyword>